<dbReference type="EMBL" id="LAZR01054146">
    <property type="protein sequence ID" value="KKK79183.1"/>
    <property type="molecule type" value="Genomic_DNA"/>
</dbReference>
<feature type="non-terminal residue" evidence="1">
    <location>
        <position position="1"/>
    </location>
</feature>
<comment type="caution">
    <text evidence="1">The sequence shown here is derived from an EMBL/GenBank/DDBJ whole genome shotgun (WGS) entry which is preliminary data.</text>
</comment>
<sequence length="230" mass="26785">AAFKDPATGKVYPTGQMHDMEVMMREFGFDPDNENDWEEFTKIYNTLINGFITDEGRFFDRQEAAKLVGSPEERLSTELVKGMGPNSYWQRRGTNPEIKEDLRTLDTSVYGSWILPDGKIIAVEDHITFLLNYYDYQGDDVHNVEPENQDKLMDRALDDGLVRIVTSNYPNYIELHSRKEILKKTFKLWWKSAIAADNVFLDIDATYTTIHRYKMPADKQKLKQDFGYKS</sequence>
<evidence type="ECO:0000313" key="1">
    <source>
        <dbReference type="EMBL" id="KKK79183.1"/>
    </source>
</evidence>
<gene>
    <name evidence="1" type="ORF">LCGC14_2836070</name>
</gene>
<organism evidence="1">
    <name type="scientific">marine sediment metagenome</name>
    <dbReference type="NCBI Taxonomy" id="412755"/>
    <lineage>
        <taxon>unclassified sequences</taxon>
        <taxon>metagenomes</taxon>
        <taxon>ecological metagenomes</taxon>
    </lineage>
</organism>
<dbReference type="AlphaFoldDB" id="A0A0F8YCS0"/>
<protein>
    <submittedName>
        <fullName evidence="1">Uncharacterized protein</fullName>
    </submittedName>
</protein>
<name>A0A0F8YCS0_9ZZZZ</name>
<accession>A0A0F8YCS0</accession>
<proteinExistence type="predicted"/>
<reference evidence="1" key="1">
    <citation type="journal article" date="2015" name="Nature">
        <title>Complex archaea that bridge the gap between prokaryotes and eukaryotes.</title>
        <authorList>
            <person name="Spang A."/>
            <person name="Saw J.H."/>
            <person name="Jorgensen S.L."/>
            <person name="Zaremba-Niedzwiedzka K."/>
            <person name="Martijn J."/>
            <person name="Lind A.E."/>
            <person name="van Eijk R."/>
            <person name="Schleper C."/>
            <person name="Guy L."/>
            <person name="Ettema T.J."/>
        </authorList>
    </citation>
    <scope>NUCLEOTIDE SEQUENCE</scope>
</reference>